<evidence type="ECO:0000256" key="1">
    <source>
        <dbReference type="SAM" id="MobiDB-lite"/>
    </source>
</evidence>
<keyword evidence="3" id="KW-1185">Reference proteome</keyword>
<evidence type="ECO:0000313" key="2">
    <source>
        <dbReference type="EMBL" id="VEL27016.1"/>
    </source>
</evidence>
<accession>A0A3S5ALV7</accession>
<comment type="caution">
    <text evidence="2">The sequence shown here is derived from an EMBL/GenBank/DDBJ whole genome shotgun (WGS) entry which is preliminary data.</text>
</comment>
<gene>
    <name evidence="2" type="ORF">PXEA_LOCUS20456</name>
</gene>
<dbReference type="EMBL" id="CAAALY010084280">
    <property type="protein sequence ID" value="VEL27016.1"/>
    <property type="molecule type" value="Genomic_DNA"/>
</dbReference>
<feature type="region of interest" description="Disordered" evidence="1">
    <location>
        <begin position="1"/>
        <end position="20"/>
    </location>
</feature>
<dbReference type="AlphaFoldDB" id="A0A3S5ALV7"/>
<sequence>MRHGQSGCQPDEEPDEQLVDGAMSHPFHCIHCWGTERGFLLNTASSEHLVWYWSADMAAFQAPDPAHGQPENREMKLAGPIGPIRRDHFD</sequence>
<proteinExistence type="predicted"/>
<organism evidence="2 3">
    <name type="scientific">Protopolystoma xenopodis</name>
    <dbReference type="NCBI Taxonomy" id="117903"/>
    <lineage>
        <taxon>Eukaryota</taxon>
        <taxon>Metazoa</taxon>
        <taxon>Spiralia</taxon>
        <taxon>Lophotrochozoa</taxon>
        <taxon>Platyhelminthes</taxon>
        <taxon>Monogenea</taxon>
        <taxon>Polyopisthocotylea</taxon>
        <taxon>Polystomatidea</taxon>
        <taxon>Polystomatidae</taxon>
        <taxon>Protopolystoma</taxon>
    </lineage>
</organism>
<dbReference type="Proteomes" id="UP000784294">
    <property type="component" value="Unassembled WGS sequence"/>
</dbReference>
<protein>
    <submittedName>
        <fullName evidence="2">Uncharacterized protein</fullName>
    </submittedName>
</protein>
<reference evidence="2" key="1">
    <citation type="submission" date="2018-11" db="EMBL/GenBank/DDBJ databases">
        <authorList>
            <consortium name="Pathogen Informatics"/>
        </authorList>
    </citation>
    <scope>NUCLEOTIDE SEQUENCE</scope>
</reference>
<evidence type="ECO:0000313" key="3">
    <source>
        <dbReference type="Proteomes" id="UP000784294"/>
    </source>
</evidence>
<feature type="region of interest" description="Disordered" evidence="1">
    <location>
        <begin position="63"/>
        <end position="90"/>
    </location>
</feature>
<name>A0A3S5ALV7_9PLAT</name>